<sequence>MFKKTLLAASLALAAAGAQAGVAVTIDFDGAGAGAAKSAASLDWMPDSILVLPGSKNNNVNLPAVGDEVQTYAQGILGSARNSSNQQVWGSFNAPYEFTFVASFREVISSVGGSLNDPGVGSIQLRSIDGGLNYFRIYADSTSVADPLAGTGYTDGKLILEGYVNAYDNAAKTGLTDIASTNANQLETTLLDKAGPDNYGGMESVKLQGRADIMATVTSFDSEFFTDMSAGQLISLSMTAGVGTPFDLVDPSKYVAGQLAADTTVIGEINGGTTGPGIGILLQSDGASTFNKVPEPASAALVGLALAGLGMSRRRAAK</sequence>
<evidence type="ECO:0000256" key="1">
    <source>
        <dbReference type="SAM" id="SignalP"/>
    </source>
</evidence>
<evidence type="ECO:0000313" key="3">
    <source>
        <dbReference type="EMBL" id="GEC96450.1"/>
    </source>
</evidence>
<comment type="caution">
    <text evidence="3">The sequence shown here is derived from an EMBL/GenBank/DDBJ whole genome shotgun (WGS) entry which is preliminary data.</text>
</comment>
<dbReference type="InterPro" id="IPR013424">
    <property type="entry name" value="Ice-binding_C"/>
</dbReference>
<evidence type="ECO:0000259" key="2">
    <source>
        <dbReference type="Pfam" id="PF07589"/>
    </source>
</evidence>
<organism evidence="3 4">
    <name type="scientific">Zoogloea ramigera</name>
    <dbReference type="NCBI Taxonomy" id="350"/>
    <lineage>
        <taxon>Bacteria</taxon>
        <taxon>Pseudomonadati</taxon>
        <taxon>Pseudomonadota</taxon>
        <taxon>Betaproteobacteria</taxon>
        <taxon>Rhodocyclales</taxon>
        <taxon>Zoogloeaceae</taxon>
        <taxon>Zoogloea</taxon>
    </lineage>
</organism>
<keyword evidence="4" id="KW-1185">Reference proteome</keyword>
<reference evidence="3 4" key="1">
    <citation type="submission" date="2019-06" db="EMBL/GenBank/DDBJ databases">
        <title>Whole genome shotgun sequence of Zoogloea ramigera NBRC 15342.</title>
        <authorList>
            <person name="Hosoyama A."/>
            <person name="Uohara A."/>
            <person name="Ohji S."/>
            <person name="Ichikawa N."/>
        </authorList>
    </citation>
    <scope>NUCLEOTIDE SEQUENCE [LARGE SCALE GENOMIC DNA]</scope>
    <source>
        <strain evidence="3 4">NBRC 15342</strain>
    </source>
</reference>
<feature type="chain" id="PRO_5021300115" description="Ice-binding protein C-terminal domain-containing protein" evidence="1">
    <location>
        <begin position="21"/>
        <end position="318"/>
    </location>
</feature>
<evidence type="ECO:0000313" key="4">
    <source>
        <dbReference type="Proteomes" id="UP000318422"/>
    </source>
</evidence>
<dbReference type="NCBIfam" id="TIGR02595">
    <property type="entry name" value="PEP_CTERM"/>
    <property type="match status" value="1"/>
</dbReference>
<dbReference type="Pfam" id="PF07589">
    <property type="entry name" value="PEP-CTERM"/>
    <property type="match status" value="1"/>
</dbReference>
<keyword evidence="1" id="KW-0732">Signal</keyword>
<feature type="signal peptide" evidence="1">
    <location>
        <begin position="1"/>
        <end position="20"/>
    </location>
</feature>
<feature type="domain" description="Ice-binding protein C-terminal" evidence="2">
    <location>
        <begin position="293"/>
        <end position="314"/>
    </location>
</feature>
<dbReference type="RefSeq" id="WP_246093663.1">
    <property type="nucleotide sequence ID" value="NZ_BJNV01000044.1"/>
</dbReference>
<gene>
    <name evidence="3" type="ORF">ZRA01_25230</name>
</gene>
<dbReference type="Proteomes" id="UP000318422">
    <property type="component" value="Unassembled WGS sequence"/>
</dbReference>
<protein>
    <recommendedName>
        <fullName evidence="2">Ice-binding protein C-terminal domain-containing protein</fullName>
    </recommendedName>
</protein>
<proteinExistence type="predicted"/>
<name>A0A4Y4D0V6_ZOORA</name>
<dbReference type="AlphaFoldDB" id="A0A4Y4D0V6"/>
<accession>A0A4Y4D0V6</accession>
<dbReference type="EMBL" id="BJNV01000044">
    <property type="protein sequence ID" value="GEC96450.1"/>
    <property type="molecule type" value="Genomic_DNA"/>
</dbReference>